<evidence type="ECO:0000313" key="3">
    <source>
        <dbReference type="Proteomes" id="UP000093928"/>
    </source>
</evidence>
<comment type="caution">
    <text evidence="2">The sequence shown here is derived from an EMBL/GenBank/DDBJ whole genome shotgun (WGS) entry which is preliminary data.</text>
</comment>
<dbReference type="SUPFAM" id="SSF54427">
    <property type="entry name" value="NTF2-like"/>
    <property type="match status" value="1"/>
</dbReference>
<dbReference type="InterPro" id="IPR032710">
    <property type="entry name" value="NTF2-like_dom_sf"/>
</dbReference>
<gene>
    <name evidence="2" type="ORF">A5634_20710</name>
</gene>
<accession>A0A1A3P4N3</accession>
<dbReference type="OrthoDB" id="7064268at2"/>
<dbReference type="Proteomes" id="UP000093928">
    <property type="component" value="Unassembled WGS sequence"/>
</dbReference>
<protein>
    <submittedName>
        <fullName evidence="2">Polyketide cyclase</fullName>
    </submittedName>
</protein>
<evidence type="ECO:0000259" key="1">
    <source>
        <dbReference type="Pfam" id="PF12680"/>
    </source>
</evidence>
<reference evidence="2 3" key="1">
    <citation type="submission" date="2016-06" db="EMBL/GenBank/DDBJ databases">
        <authorList>
            <person name="Kjaerup R.B."/>
            <person name="Dalgaard T.S."/>
            <person name="Juul-Madsen H.R."/>
        </authorList>
    </citation>
    <scope>NUCLEOTIDE SEQUENCE [LARGE SCALE GENOMIC DNA]</scope>
    <source>
        <strain evidence="2 3">1165133.8</strain>
    </source>
</reference>
<name>A0A1A3P4N3_MYCAS</name>
<dbReference type="Gene3D" id="3.10.450.50">
    <property type="match status" value="1"/>
</dbReference>
<dbReference type="InterPro" id="IPR037401">
    <property type="entry name" value="SnoaL-like"/>
</dbReference>
<dbReference type="RefSeq" id="WP_065143608.1">
    <property type="nucleotide sequence ID" value="NZ_LZLS01000081.1"/>
</dbReference>
<dbReference type="AlphaFoldDB" id="A0A1A3P4N3"/>
<dbReference type="Pfam" id="PF12680">
    <property type="entry name" value="SnoaL_2"/>
    <property type="match status" value="1"/>
</dbReference>
<organism evidence="2 3">
    <name type="scientific">Mycobacterium asiaticum</name>
    <dbReference type="NCBI Taxonomy" id="1790"/>
    <lineage>
        <taxon>Bacteria</taxon>
        <taxon>Bacillati</taxon>
        <taxon>Actinomycetota</taxon>
        <taxon>Actinomycetes</taxon>
        <taxon>Mycobacteriales</taxon>
        <taxon>Mycobacteriaceae</taxon>
        <taxon>Mycobacterium</taxon>
    </lineage>
</organism>
<proteinExistence type="predicted"/>
<dbReference type="EMBL" id="LZLS01000081">
    <property type="protein sequence ID" value="OBK28259.1"/>
    <property type="molecule type" value="Genomic_DNA"/>
</dbReference>
<feature type="domain" description="SnoaL-like" evidence="1">
    <location>
        <begin position="15"/>
        <end position="103"/>
    </location>
</feature>
<evidence type="ECO:0000313" key="2">
    <source>
        <dbReference type="EMBL" id="OBK28259.1"/>
    </source>
</evidence>
<sequence>MTRTPQEVFAHHGKALVLGDLDEIVADYAADSVVVTAAGVARGPDEIRQVFVKLLDDLPEANWDLRTQIFEGDVLFLEWAADSALNRADDGVDTFVFGDGMIRAQTVRYTPLPKK</sequence>